<evidence type="ECO:0000313" key="4">
    <source>
        <dbReference type="Proteomes" id="UP000215059"/>
    </source>
</evidence>
<keyword evidence="1" id="KW-0812">Transmembrane</keyword>
<evidence type="ECO:0000256" key="1">
    <source>
        <dbReference type="SAM" id="Phobius"/>
    </source>
</evidence>
<keyword evidence="4" id="KW-1185">Reference proteome</keyword>
<organism evidence="3 4">
    <name type="scientific">Fictibacillus aquaticus</name>
    <dbReference type="NCBI Taxonomy" id="2021314"/>
    <lineage>
        <taxon>Bacteria</taxon>
        <taxon>Bacillati</taxon>
        <taxon>Bacillota</taxon>
        <taxon>Bacilli</taxon>
        <taxon>Bacillales</taxon>
        <taxon>Fictibacillaceae</taxon>
        <taxon>Fictibacillus</taxon>
    </lineage>
</organism>
<sequence length="140" mass="15053">MGQVLLVIIGFLSFYIICSSIAILFKHPGLKEHLMPFGYVAVLFVIYLTVIIGFGLLFTVTGLLGLPVLEGAAGFSEGSLWVVLHETVYFSASTLFSLGYGDILPIGIGRFIAIVEALIGYLLPIAFVLTSVIQHNTSAD</sequence>
<gene>
    <name evidence="3" type="ORF">CGZ90_15555</name>
</gene>
<proteinExistence type="predicted"/>
<dbReference type="Pfam" id="PF07885">
    <property type="entry name" value="Ion_trans_2"/>
    <property type="match status" value="1"/>
</dbReference>
<keyword evidence="1" id="KW-0472">Membrane</keyword>
<evidence type="ECO:0000259" key="2">
    <source>
        <dbReference type="Pfam" id="PF07885"/>
    </source>
</evidence>
<feature type="domain" description="Potassium channel" evidence="2">
    <location>
        <begin position="81"/>
        <end position="130"/>
    </location>
</feature>
<name>A0A235F592_9BACL</name>
<dbReference type="EMBL" id="NOII01000011">
    <property type="protein sequence ID" value="OYD56430.1"/>
    <property type="molecule type" value="Genomic_DNA"/>
</dbReference>
<keyword evidence="1" id="KW-1133">Transmembrane helix</keyword>
<feature type="transmembrane region" description="Helical" evidence="1">
    <location>
        <begin position="80"/>
        <end position="99"/>
    </location>
</feature>
<dbReference type="OrthoDB" id="9813518at2"/>
<dbReference type="RefSeq" id="WP_094253445.1">
    <property type="nucleotide sequence ID" value="NZ_JBHLXL010000002.1"/>
</dbReference>
<dbReference type="SUPFAM" id="SSF81324">
    <property type="entry name" value="Voltage-gated potassium channels"/>
    <property type="match status" value="1"/>
</dbReference>
<evidence type="ECO:0000313" key="3">
    <source>
        <dbReference type="EMBL" id="OYD56430.1"/>
    </source>
</evidence>
<reference evidence="3 4" key="1">
    <citation type="submission" date="2017-07" db="EMBL/GenBank/DDBJ databases">
        <title>Fictibacillus sp. nov. GDSW-R2A3 Genome sequencing and assembly.</title>
        <authorList>
            <person name="Mayilraj S."/>
        </authorList>
    </citation>
    <scope>NUCLEOTIDE SEQUENCE [LARGE SCALE GENOMIC DNA]</scope>
    <source>
        <strain evidence="3 4">GDSW-R2A3</strain>
    </source>
</reference>
<feature type="transmembrane region" description="Helical" evidence="1">
    <location>
        <begin position="37"/>
        <end position="60"/>
    </location>
</feature>
<feature type="transmembrane region" description="Helical" evidence="1">
    <location>
        <begin position="6"/>
        <end position="25"/>
    </location>
</feature>
<dbReference type="Proteomes" id="UP000215059">
    <property type="component" value="Unassembled WGS sequence"/>
</dbReference>
<dbReference type="InterPro" id="IPR013099">
    <property type="entry name" value="K_chnl_dom"/>
</dbReference>
<comment type="caution">
    <text evidence="3">The sequence shown here is derived from an EMBL/GenBank/DDBJ whole genome shotgun (WGS) entry which is preliminary data.</text>
</comment>
<dbReference type="Gene3D" id="1.10.287.70">
    <property type="match status" value="1"/>
</dbReference>
<feature type="transmembrane region" description="Helical" evidence="1">
    <location>
        <begin position="111"/>
        <end position="133"/>
    </location>
</feature>
<protein>
    <recommendedName>
        <fullName evidence="2">Potassium channel domain-containing protein</fullName>
    </recommendedName>
</protein>
<accession>A0A235F592</accession>
<dbReference type="AlphaFoldDB" id="A0A235F592"/>